<dbReference type="Pfam" id="PF13424">
    <property type="entry name" value="TPR_12"/>
    <property type="match status" value="1"/>
</dbReference>
<feature type="repeat" description="TPR" evidence="9">
    <location>
        <begin position="795"/>
        <end position="828"/>
    </location>
</feature>
<dbReference type="InterPro" id="IPR000719">
    <property type="entry name" value="Prot_kinase_dom"/>
</dbReference>
<evidence type="ECO:0000256" key="2">
    <source>
        <dbReference type="ARBA" id="ARBA00022527"/>
    </source>
</evidence>
<organism evidence="11 12">
    <name type="scientific">Paramecium octaurelia</name>
    <dbReference type="NCBI Taxonomy" id="43137"/>
    <lineage>
        <taxon>Eukaryota</taxon>
        <taxon>Sar</taxon>
        <taxon>Alveolata</taxon>
        <taxon>Ciliophora</taxon>
        <taxon>Intramacronucleata</taxon>
        <taxon>Oligohymenophorea</taxon>
        <taxon>Peniculida</taxon>
        <taxon>Parameciidae</taxon>
        <taxon>Paramecium</taxon>
    </lineage>
</organism>
<dbReference type="OMA" id="QEDISEC"/>
<accession>A0A8S1WKE8</accession>
<evidence type="ECO:0000313" key="11">
    <source>
        <dbReference type="EMBL" id="CAD8189155.1"/>
    </source>
</evidence>
<dbReference type="GO" id="GO:0007165">
    <property type="term" value="P:signal transduction"/>
    <property type="evidence" value="ECO:0007669"/>
    <property type="project" value="TreeGrafter"/>
</dbReference>
<dbReference type="Pfam" id="PF00069">
    <property type="entry name" value="Pkinase"/>
    <property type="match status" value="1"/>
</dbReference>
<keyword evidence="3" id="KW-0808">Transferase</keyword>
<evidence type="ECO:0000259" key="10">
    <source>
        <dbReference type="PROSITE" id="PS50011"/>
    </source>
</evidence>
<dbReference type="InterPro" id="IPR019734">
    <property type="entry name" value="TPR_rpt"/>
</dbReference>
<dbReference type="SMART" id="SM00028">
    <property type="entry name" value="TPR"/>
    <property type="match status" value="5"/>
</dbReference>
<feature type="domain" description="Protein kinase" evidence="10">
    <location>
        <begin position="122"/>
        <end position="379"/>
    </location>
</feature>
<evidence type="ECO:0000256" key="3">
    <source>
        <dbReference type="ARBA" id="ARBA00022679"/>
    </source>
</evidence>
<dbReference type="PROSITE" id="PS50005">
    <property type="entry name" value="TPR"/>
    <property type="match status" value="1"/>
</dbReference>
<keyword evidence="9" id="KW-0802">TPR repeat</keyword>
<dbReference type="SMART" id="SM00220">
    <property type="entry name" value="S_TKc"/>
    <property type="match status" value="1"/>
</dbReference>
<dbReference type="FunFam" id="1.10.510.10:FF:000945">
    <property type="entry name" value="Uncharacterized protein"/>
    <property type="match status" value="1"/>
</dbReference>
<evidence type="ECO:0000256" key="5">
    <source>
        <dbReference type="ARBA" id="ARBA00022777"/>
    </source>
</evidence>
<dbReference type="GO" id="GO:0005524">
    <property type="term" value="F:ATP binding"/>
    <property type="evidence" value="ECO:0007669"/>
    <property type="project" value="UniProtKB-KW"/>
</dbReference>
<evidence type="ECO:0000313" key="12">
    <source>
        <dbReference type="Proteomes" id="UP000683925"/>
    </source>
</evidence>
<dbReference type="PROSITE" id="PS50011">
    <property type="entry name" value="PROTEIN_KINASE_DOM"/>
    <property type="match status" value="1"/>
</dbReference>
<evidence type="ECO:0000256" key="9">
    <source>
        <dbReference type="PROSITE-ProRule" id="PRU00339"/>
    </source>
</evidence>
<comment type="catalytic activity">
    <reaction evidence="7">
        <text>L-threonyl-[protein] + ATP = O-phospho-L-threonyl-[protein] + ADP + H(+)</text>
        <dbReference type="Rhea" id="RHEA:46608"/>
        <dbReference type="Rhea" id="RHEA-COMP:11060"/>
        <dbReference type="Rhea" id="RHEA-COMP:11605"/>
        <dbReference type="ChEBI" id="CHEBI:15378"/>
        <dbReference type="ChEBI" id="CHEBI:30013"/>
        <dbReference type="ChEBI" id="CHEBI:30616"/>
        <dbReference type="ChEBI" id="CHEBI:61977"/>
        <dbReference type="ChEBI" id="CHEBI:456216"/>
        <dbReference type="EC" id="2.7.11.1"/>
    </reaction>
</comment>
<proteinExistence type="predicted"/>
<evidence type="ECO:0000256" key="8">
    <source>
        <dbReference type="ARBA" id="ARBA00048679"/>
    </source>
</evidence>
<dbReference type="PROSITE" id="PS00108">
    <property type="entry name" value="PROTEIN_KINASE_ST"/>
    <property type="match status" value="1"/>
</dbReference>
<gene>
    <name evidence="11" type="ORF">POCTA_138.1.T0940132</name>
</gene>
<keyword evidence="6" id="KW-0067">ATP-binding</keyword>
<reference evidence="11" key="1">
    <citation type="submission" date="2021-01" db="EMBL/GenBank/DDBJ databases">
        <authorList>
            <consortium name="Genoscope - CEA"/>
            <person name="William W."/>
        </authorList>
    </citation>
    <scope>NUCLEOTIDE SEQUENCE</scope>
</reference>
<keyword evidence="5" id="KW-0418">Kinase</keyword>
<keyword evidence="2" id="KW-0723">Serine/threonine-protein kinase</keyword>
<dbReference type="EC" id="2.7.11.1" evidence="1"/>
<comment type="catalytic activity">
    <reaction evidence="8">
        <text>L-seryl-[protein] + ATP = O-phospho-L-seryl-[protein] + ADP + H(+)</text>
        <dbReference type="Rhea" id="RHEA:17989"/>
        <dbReference type="Rhea" id="RHEA-COMP:9863"/>
        <dbReference type="Rhea" id="RHEA-COMP:11604"/>
        <dbReference type="ChEBI" id="CHEBI:15378"/>
        <dbReference type="ChEBI" id="CHEBI:29999"/>
        <dbReference type="ChEBI" id="CHEBI:30616"/>
        <dbReference type="ChEBI" id="CHEBI:83421"/>
        <dbReference type="ChEBI" id="CHEBI:456216"/>
        <dbReference type="EC" id="2.7.11.1"/>
    </reaction>
</comment>
<keyword evidence="4" id="KW-0547">Nucleotide-binding</keyword>
<dbReference type="AlphaFoldDB" id="A0A8S1WKE8"/>
<dbReference type="PANTHER" id="PTHR43895:SF32">
    <property type="entry name" value="SERINE_THREONINE-PROTEIN KINASE CHK1"/>
    <property type="match status" value="1"/>
</dbReference>
<evidence type="ECO:0000256" key="4">
    <source>
        <dbReference type="ARBA" id="ARBA00022741"/>
    </source>
</evidence>
<evidence type="ECO:0000256" key="7">
    <source>
        <dbReference type="ARBA" id="ARBA00047899"/>
    </source>
</evidence>
<keyword evidence="12" id="KW-1185">Reference proteome</keyword>
<evidence type="ECO:0000256" key="1">
    <source>
        <dbReference type="ARBA" id="ARBA00012513"/>
    </source>
</evidence>
<dbReference type="OrthoDB" id="291218at2759"/>
<dbReference type="EMBL" id="CAJJDP010000093">
    <property type="protein sequence ID" value="CAD8189155.1"/>
    <property type="molecule type" value="Genomic_DNA"/>
</dbReference>
<evidence type="ECO:0000256" key="6">
    <source>
        <dbReference type="ARBA" id="ARBA00022840"/>
    </source>
</evidence>
<sequence length="931" mass="107986">MINKTTQFKSLFHSNSTSFWDTCKVEHFNNVSLEGMFQAKIGEQLSNVIVKVKLSYLIIIQRDKQLIANIENAIIYLIRDGCNDVGVRILKGMAQLELYGDVIELFKVLKKQCIQIDFVLKYKVRKLMANGAFANVFLAENAQTTELFAIKCFDKNQIFKSQKHLQSLEKELKILRLMKHKQVMTLIETFETVSYVFVVQEYLRGGDLHEYIAKVGHLSERKVHSVISQLVSGLDFIHSQGVIHRDIKPENIILRNQDNVEDLVISDFGLADFYSFDGNYLYKQCGTPGYAAPEILVGQPYDYKVDVYSLGVLFYTLITGRRPFQGKNTDQIFQMNEQGEINFQNIRIKAEGLHLLKRMLEFRPEHRYSLGMIKQHVWLCRINYQSHSSLQQINVPEITKDGGSTTPRILMTKTCLGNKTRTQKESISDNMEADTIIRLEILQICKEIYLDLRILFLFCDICYFQTLQIILEYNYYYLLMSTGYERIDQETLRRDDQLNGLLQRIREDVMKGYIVEVKTRANTQNQLDNNSKQSSRLSSMSNSIVKQPMIQQNDQVKDLNEIVLASQRDQQQISKISKTFSASPPKVRSEIVKPVVMNFELSPDQTYNTIPIKEELQTPKTISQQLDEIEKQANSGDFQTYIKSLKSIHSQLQKEIIENDHDCNYMLTQAVQTVRTMCLLTKFYKQLGDFKNAIKQLKSIQKQFKILEPNLVGKILVELGKLHFLNQTYQTAQSTFYEALKHYEKLEWKSDIAHILLWMARLHAWTRNFDLSKKLIYGAIAILKEFLPEDHESIAEAYVALGECSYIQKHTDEAIEFLMKAVNIKHKIYKDYKNLNFVEAFNLLGLTYGLVPDVQQSLNYFIQALQCFQYNCVQRAQILNNIAVVYQAQGDVDKASKCHFRAKEIYSTFLPNQHSQMQRLILNQTCLSPPM</sequence>
<dbReference type="Proteomes" id="UP000683925">
    <property type="component" value="Unassembled WGS sequence"/>
</dbReference>
<protein>
    <recommendedName>
        <fullName evidence="1">non-specific serine/threonine protein kinase</fullName>
        <ecNumber evidence="1">2.7.11.1</ecNumber>
    </recommendedName>
</protein>
<dbReference type="PANTHER" id="PTHR43895">
    <property type="entry name" value="CALCIUM/CALMODULIN-DEPENDENT PROTEIN KINASE KINASE-RELATED"/>
    <property type="match status" value="1"/>
</dbReference>
<dbReference type="InterPro" id="IPR008271">
    <property type="entry name" value="Ser/Thr_kinase_AS"/>
</dbReference>
<comment type="caution">
    <text evidence="11">The sequence shown here is derived from an EMBL/GenBank/DDBJ whole genome shotgun (WGS) entry which is preliminary data.</text>
</comment>
<name>A0A8S1WKE8_PAROT</name>
<dbReference type="GO" id="GO:0004674">
    <property type="term" value="F:protein serine/threonine kinase activity"/>
    <property type="evidence" value="ECO:0007669"/>
    <property type="project" value="UniProtKB-KW"/>
</dbReference>